<sequence>MTELKSKKDRTQDWLQAHLGHLSLQCHHCHQALSLEGYSLVCPQGHRVDSHKQGTYFLSNKSVDDHYDRQLFQARRRFIQESAYYAPLQDLLNQLVSDHQASLGQSDLPYRILDAGSGEGSHLAWLLAQDPNHRIGLGVDLARAGIALATDFNGQQLNLVGDLAQLPIGDQTIDGLLSILSPSNYQEFDRVLAPGGRVFKVIPNAGYLAEIRKALGQEAVKQTYDNQATRQVFESHYRHHQAYLVQEKRLLTPQAKADLVAMTPLTWHLDASQASQLVESLPDEFLLDLTVLVGWNE</sequence>
<dbReference type="InterPro" id="IPR016718">
    <property type="entry name" value="rRNA_m1G-MeTrfase_A_prd"/>
</dbReference>
<dbReference type="Pfam" id="PF08241">
    <property type="entry name" value="Methyltransf_11"/>
    <property type="match status" value="1"/>
</dbReference>
<evidence type="ECO:0000259" key="3">
    <source>
        <dbReference type="Pfam" id="PF08241"/>
    </source>
</evidence>
<feature type="binding site" evidence="2">
    <location>
        <position position="207"/>
    </location>
    <ligand>
        <name>S-adenosyl-L-methionine</name>
        <dbReference type="ChEBI" id="CHEBI:59789"/>
    </ligand>
</feature>
<gene>
    <name evidence="4" type="ORF">HXK00_01675</name>
</gene>
<evidence type="ECO:0000313" key="4">
    <source>
        <dbReference type="EMBL" id="MBF0934336.1"/>
    </source>
</evidence>
<dbReference type="EMBL" id="JABZFV010000014">
    <property type="protein sequence ID" value="MBF0934336.1"/>
    <property type="molecule type" value="Genomic_DNA"/>
</dbReference>
<name>A0A929MRF3_ABIDE</name>
<keyword evidence="4" id="KW-0808">Transferase</keyword>
<dbReference type="Gene3D" id="3.40.50.150">
    <property type="entry name" value="Vaccinia Virus protein VP39"/>
    <property type="match status" value="1"/>
</dbReference>
<dbReference type="Proteomes" id="UP000757900">
    <property type="component" value="Unassembled WGS sequence"/>
</dbReference>
<feature type="binding site" evidence="2">
    <location>
        <begin position="119"/>
        <end position="120"/>
    </location>
    <ligand>
        <name>S-adenosyl-L-methionine</name>
        <dbReference type="ChEBI" id="CHEBI:59789"/>
    </ligand>
</feature>
<keyword evidence="4" id="KW-0489">Methyltransferase</keyword>
<protein>
    <submittedName>
        <fullName evidence="4">Methyltransferase domain-containing protein</fullName>
    </submittedName>
</protein>
<keyword evidence="2" id="KW-0949">S-adenosyl-L-methionine</keyword>
<evidence type="ECO:0000256" key="1">
    <source>
        <dbReference type="PIRSR" id="PIRSR018249-1"/>
    </source>
</evidence>
<feature type="binding site" evidence="2">
    <location>
        <position position="85"/>
    </location>
    <ligand>
        <name>S-adenosyl-L-methionine</name>
        <dbReference type="ChEBI" id="CHEBI:59789"/>
    </ligand>
</feature>
<dbReference type="CDD" id="cd02440">
    <property type="entry name" value="AdoMet_MTases"/>
    <property type="match status" value="1"/>
</dbReference>
<comment type="caution">
    <text evidence="4">The sequence shown here is derived from an EMBL/GenBank/DDBJ whole genome shotgun (WGS) entry which is preliminary data.</text>
</comment>
<dbReference type="InterPro" id="IPR013216">
    <property type="entry name" value="Methyltransf_11"/>
</dbReference>
<dbReference type="SUPFAM" id="SSF53335">
    <property type="entry name" value="S-adenosyl-L-methionine-dependent methyltransferases"/>
    <property type="match status" value="1"/>
</dbReference>
<feature type="binding site" evidence="1">
    <location>
        <position position="46"/>
    </location>
    <ligand>
        <name>Zn(2+)</name>
        <dbReference type="ChEBI" id="CHEBI:29105"/>
    </ligand>
</feature>
<evidence type="ECO:0000256" key="2">
    <source>
        <dbReference type="PIRSR" id="PIRSR018249-2"/>
    </source>
</evidence>
<organism evidence="4 5">
    <name type="scientific">Abiotrophia defectiva</name>
    <name type="common">Streptococcus defectivus</name>
    <dbReference type="NCBI Taxonomy" id="46125"/>
    <lineage>
        <taxon>Bacteria</taxon>
        <taxon>Bacillati</taxon>
        <taxon>Bacillota</taxon>
        <taxon>Bacilli</taxon>
        <taxon>Lactobacillales</taxon>
        <taxon>Aerococcaceae</taxon>
        <taxon>Abiotrophia</taxon>
    </lineage>
</organism>
<dbReference type="GO" id="GO:0032259">
    <property type="term" value="P:methylation"/>
    <property type="evidence" value="ECO:0007669"/>
    <property type="project" value="UniProtKB-KW"/>
</dbReference>
<dbReference type="PIRSF" id="PIRSF018249">
    <property type="entry name" value="MyrA_prd"/>
    <property type="match status" value="1"/>
</dbReference>
<keyword evidence="1" id="KW-0862">Zinc</keyword>
<reference evidence="4" key="1">
    <citation type="submission" date="2020-04" db="EMBL/GenBank/DDBJ databases">
        <title>Deep metagenomics examines the oral microbiome during advanced dental caries in children, revealing novel taxa and co-occurrences with host molecules.</title>
        <authorList>
            <person name="Baker J.L."/>
            <person name="Morton J.T."/>
            <person name="Dinis M."/>
            <person name="Alvarez R."/>
            <person name="Tran N.C."/>
            <person name="Knight R."/>
            <person name="Edlund A."/>
        </authorList>
    </citation>
    <scope>NUCLEOTIDE SEQUENCE</scope>
    <source>
        <strain evidence="4">JCVI_23_bin.16</strain>
    </source>
</reference>
<accession>A0A929MRF3</accession>
<proteinExistence type="predicted"/>
<evidence type="ECO:0000313" key="5">
    <source>
        <dbReference type="Proteomes" id="UP000757900"/>
    </source>
</evidence>
<dbReference type="GO" id="GO:0008757">
    <property type="term" value="F:S-adenosylmethionine-dependent methyltransferase activity"/>
    <property type="evidence" value="ECO:0007669"/>
    <property type="project" value="InterPro"/>
</dbReference>
<dbReference type="InterPro" id="IPR029063">
    <property type="entry name" value="SAM-dependent_MTases_sf"/>
</dbReference>
<feature type="binding site" evidence="1">
    <location>
        <position position="42"/>
    </location>
    <ligand>
        <name>Zn(2+)</name>
        <dbReference type="ChEBI" id="CHEBI:29105"/>
    </ligand>
</feature>
<dbReference type="GO" id="GO:0046872">
    <property type="term" value="F:metal ion binding"/>
    <property type="evidence" value="ECO:0007669"/>
    <property type="project" value="UniProtKB-KW"/>
</dbReference>
<feature type="domain" description="Methyltransferase type 11" evidence="3">
    <location>
        <begin position="113"/>
        <end position="199"/>
    </location>
</feature>
<dbReference type="AlphaFoldDB" id="A0A929MRF3"/>
<keyword evidence="1" id="KW-0479">Metal-binding</keyword>